<dbReference type="PANTHER" id="PTHR21198:SF7">
    <property type="entry name" value="ASPARTATE-GLUTAMATE RACEMASE FAMILY"/>
    <property type="match status" value="1"/>
</dbReference>
<dbReference type="HOGENOM" id="CLU_055360_1_0_1"/>
<dbReference type="RefSeq" id="XP_016260835.1">
    <property type="nucleotide sequence ID" value="XM_016409081.1"/>
</dbReference>
<dbReference type="Proteomes" id="UP000053342">
    <property type="component" value="Unassembled WGS sequence"/>
</dbReference>
<dbReference type="InterPro" id="IPR004380">
    <property type="entry name" value="Asp_race"/>
</dbReference>
<sequence>MTRVVGLIGGFSWQTTAIYYHKINQHVNSKLGGIHSARLLINSIDYTDLASLAGARDYAGMTRLLCKSGRDLKAANAEALALCANVAHKAADALEKTTGLRVLHIVDSTAPEIVSRGIKKVGLLATRAVMEEEDFYVSRLQKKFGLEVVVPDGKFRSKADRMIFEEMNKEEIPETVKSTWRSAYASLVKEHQVGGVILGCTELRLVFRPQDLTAPTFETTTLHAKGISEWALCGKID</sequence>
<dbReference type="InterPro" id="IPR015942">
    <property type="entry name" value="Asp/Glu/hydantoin_racemase"/>
</dbReference>
<dbReference type="GeneID" id="27359875"/>
<dbReference type="NCBIfam" id="TIGR00035">
    <property type="entry name" value="asp_race"/>
    <property type="match status" value="1"/>
</dbReference>
<dbReference type="OrthoDB" id="187836at2759"/>
<protein>
    <recommendedName>
        <fullName evidence="5">Aspartate racemase</fullName>
    </recommendedName>
</protein>
<dbReference type="GO" id="GO:0047661">
    <property type="term" value="F:amino-acid racemase activity"/>
    <property type="evidence" value="ECO:0007669"/>
    <property type="project" value="InterPro"/>
</dbReference>
<name>A0A0D2DYK8_9EURO</name>
<dbReference type="STRING" id="215243.A0A0D2DYK8"/>
<organism evidence="3 4">
    <name type="scientific">Exophiala oligosperma</name>
    <dbReference type="NCBI Taxonomy" id="215243"/>
    <lineage>
        <taxon>Eukaryota</taxon>
        <taxon>Fungi</taxon>
        <taxon>Dikarya</taxon>
        <taxon>Ascomycota</taxon>
        <taxon>Pezizomycotina</taxon>
        <taxon>Eurotiomycetes</taxon>
        <taxon>Chaetothyriomycetidae</taxon>
        <taxon>Chaetothyriales</taxon>
        <taxon>Herpotrichiellaceae</taxon>
        <taxon>Exophiala</taxon>
    </lineage>
</organism>
<evidence type="ECO:0000256" key="2">
    <source>
        <dbReference type="ARBA" id="ARBA00023235"/>
    </source>
</evidence>
<reference evidence="3 4" key="1">
    <citation type="submission" date="2015-01" db="EMBL/GenBank/DDBJ databases">
        <title>The Genome Sequence of Exophiala oligosperma CBS72588.</title>
        <authorList>
            <consortium name="The Broad Institute Genomics Platform"/>
            <person name="Cuomo C."/>
            <person name="de Hoog S."/>
            <person name="Gorbushina A."/>
            <person name="Stielow B."/>
            <person name="Teixiera M."/>
            <person name="Abouelleil A."/>
            <person name="Chapman S.B."/>
            <person name="Priest M."/>
            <person name="Young S.K."/>
            <person name="Wortman J."/>
            <person name="Nusbaum C."/>
            <person name="Birren B."/>
        </authorList>
    </citation>
    <scope>NUCLEOTIDE SEQUENCE [LARGE SCALE GENOMIC DNA]</scope>
    <source>
        <strain evidence="3 4">CBS 72588</strain>
    </source>
</reference>
<accession>A0A0D2DYK8</accession>
<dbReference type="Pfam" id="PF01177">
    <property type="entry name" value="Asp_Glu_race"/>
    <property type="match status" value="1"/>
</dbReference>
<dbReference type="AlphaFoldDB" id="A0A0D2DYK8"/>
<evidence type="ECO:0008006" key="5">
    <source>
        <dbReference type="Google" id="ProtNLM"/>
    </source>
</evidence>
<comment type="similarity">
    <text evidence="1">Belongs to the aspartate/glutamate racemases family.</text>
</comment>
<evidence type="ECO:0000313" key="3">
    <source>
        <dbReference type="EMBL" id="KIW40619.1"/>
    </source>
</evidence>
<dbReference type="VEuPathDB" id="FungiDB:PV06_07801"/>
<dbReference type="InterPro" id="IPR001920">
    <property type="entry name" value="Asp/Glu_race"/>
</dbReference>
<evidence type="ECO:0000313" key="4">
    <source>
        <dbReference type="Proteomes" id="UP000053342"/>
    </source>
</evidence>
<evidence type="ECO:0000256" key="1">
    <source>
        <dbReference type="ARBA" id="ARBA00007847"/>
    </source>
</evidence>
<dbReference type="EMBL" id="KN847338">
    <property type="protein sequence ID" value="KIW40619.1"/>
    <property type="molecule type" value="Genomic_DNA"/>
</dbReference>
<dbReference type="SUPFAM" id="SSF53681">
    <property type="entry name" value="Aspartate/glutamate racemase"/>
    <property type="match status" value="2"/>
</dbReference>
<keyword evidence="2" id="KW-0413">Isomerase</keyword>
<dbReference type="PANTHER" id="PTHR21198">
    <property type="entry name" value="GLUTAMATE RACEMASE"/>
    <property type="match status" value="1"/>
</dbReference>
<gene>
    <name evidence="3" type="ORF">PV06_07801</name>
</gene>
<keyword evidence="4" id="KW-1185">Reference proteome</keyword>
<proteinExistence type="inferred from homology"/>
<dbReference type="Gene3D" id="3.40.50.1860">
    <property type="match status" value="2"/>
</dbReference>